<accession>A0A1E4SDX1</accession>
<evidence type="ECO:0000313" key="2">
    <source>
        <dbReference type="Proteomes" id="UP000094285"/>
    </source>
</evidence>
<keyword evidence="2" id="KW-1185">Reference proteome</keyword>
<dbReference type="AlphaFoldDB" id="A0A1E4SDX1"/>
<sequence>MSCYGSSVTTSAMLLPAQLRPLALPEIWRRGLRNRALSNGTPESPTNPARTGEIKEVWEITIDYTTIMGAGRCTHTGV</sequence>
<evidence type="ECO:0000313" key="1">
    <source>
        <dbReference type="EMBL" id="ODV77714.1"/>
    </source>
</evidence>
<dbReference type="EMBL" id="KV453914">
    <property type="protein sequence ID" value="ODV77714.1"/>
    <property type="molecule type" value="Genomic_DNA"/>
</dbReference>
<name>A0A1E4SDX1_9ASCO</name>
<dbReference type="RefSeq" id="XP_020062836.1">
    <property type="nucleotide sequence ID" value="XM_020207885.1"/>
</dbReference>
<dbReference type="GeneID" id="30982022"/>
<organism evidence="1 2">
    <name type="scientific">Suhomyces tanzawaensis NRRL Y-17324</name>
    <dbReference type="NCBI Taxonomy" id="984487"/>
    <lineage>
        <taxon>Eukaryota</taxon>
        <taxon>Fungi</taxon>
        <taxon>Dikarya</taxon>
        <taxon>Ascomycota</taxon>
        <taxon>Saccharomycotina</taxon>
        <taxon>Pichiomycetes</taxon>
        <taxon>Debaryomycetaceae</taxon>
        <taxon>Suhomyces</taxon>
    </lineage>
</organism>
<protein>
    <submittedName>
        <fullName evidence="1">Uncharacterized protein</fullName>
    </submittedName>
</protein>
<dbReference type="Proteomes" id="UP000094285">
    <property type="component" value="Unassembled WGS sequence"/>
</dbReference>
<proteinExistence type="predicted"/>
<reference evidence="2" key="1">
    <citation type="submission" date="2016-05" db="EMBL/GenBank/DDBJ databases">
        <title>Comparative genomics of biotechnologically important yeasts.</title>
        <authorList>
            <consortium name="DOE Joint Genome Institute"/>
            <person name="Riley R."/>
            <person name="Haridas S."/>
            <person name="Wolfe K.H."/>
            <person name="Lopes M.R."/>
            <person name="Hittinger C.T."/>
            <person name="Goker M."/>
            <person name="Salamov A."/>
            <person name="Wisecaver J."/>
            <person name="Long T.M."/>
            <person name="Aerts A.L."/>
            <person name="Barry K."/>
            <person name="Choi C."/>
            <person name="Clum A."/>
            <person name="Coughlan A.Y."/>
            <person name="Deshpande S."/>
            <person name="Douglass A.P."/>
            <person name="Hanson S.J."/>
            <person name="Klenk H.-P."/>
            <person name="Labutti K."/>
            <person name="Lapidus A."/>
            <person name="Lindquist E."/>
            <person name="Lipzen A."/>
            <person name="Meier-Kolthoff J.P."/>
            <person name="Ohm R.A."/>
            <person name="Otillar R.P."/>
            <person name="Pangilinan J."/>
            <person name="Peng Y."/>
            <person name="Rokas A."/>
            <person name="Rosa C.A."/>
            <person name="Scheuner C."/>
            <person name="Sibirny A.A."/>
            <person name="Slot J.C."/>
            <person name="Stielow J.B."/>
            <person name="Sun H."/>
            <person name="Kurtzman C.P."/>
            <person name="Blackwell M."/>
            <person name="Grigoriev I.V."/>
            <person name="Jeffries T.W."/>
        </authorList>
    </citation>
    <scope>NUCLEOTIDE SEQUENCE [LARGE SCALE GENOMIC DNA]</scope>
    <source>
        <strain evidence="2">NRRL Y-17324</strain>
    </source>
</reference>
<gene>
    <name evidence="1" type="ORF">CANTADRAFT_26798</name>
</gene>